<evidence type="ECO:0000313" key="10">
    <source>
        <dbReference type="Proteomes" id="UP000478505"/>
    </source>
</evidence>
<dbReference type="PANTHER" id="PTHR11142:SF0">
    <property type="entry name" value="TRNA PSEUDOURIDINE SYNTHASE-LIKE 1"/>
    <property type="match status" value="1"/>
</dbReference>
<proteinExistence type="inferred from homology"/>
<evidence type="ECO:0000256" key="7">
    <source>
        <dbReference type="RuleBase" id="RU003792"/>
    </source>
</evidence>
<evidence type="ECO:0000256" key="1">
    <source>
        <dbReference type="ARBA" id="ARBA00009375"/>
    </source>
</evidence>
<evidence type="ECO:0000259" key="8">
    <source>
        <dbReference type="Pfam" id="PF01416"/>
    </source>
</evidence>
<feature type="active site" description="Nucleophile" evidence="4 5">
    <location>
        <position position="57"/>
    </location>
</feature>
<name>A0A6B3R3X4_9FLAO</name>
<dbReference type="SUPFAM" id="SSF55120">
    <property type="entry name" value="Pseudouridine synthase"/>
    <property type="match status" value="1"/>
</dbReference>
<dbReference type="InterPro" id="IPR020103">
    <property type="entry name" value="PsdUridine_synth_cat_dom_sf"/>
</dbReference>
<evidence type="ECO:0000256" key="4">
    <source>
        <dbReference type="HAMAP-Rule" id="MF_00171"/>
    </source>
</evidence>
<dbReference type="Gene3D" id="3.30.70.580">
    <property type="entry name" value="Pseudouridine synthase I, catalytic domain, N-terminal subdomain"/>
    <property type="match status" value="1"/>
</dbReference>
<comment type="caution">
    <text evidence="4">Lacks conserved residue(s) required for the propagation of feature annotation.</text>
</comment>
<keyword evidence="3 4" id="KW-0413">Isomerase</keyword>
<accession>A0A6B3R3X4</accession>
<dbReference type="InterPro" id="IPR020097">
    <property type="entry name" value="PsdUridine_synth_TruA_a/b_dom"/>
</dbReference>
<comment type="caution">
    <text evidence="9">The sequence shown here is derived from an EMBL/GenBank/DDBJ whole genome shotgun (WGS) entry which is preliminary data.</text>
</comment>
<evidence type="ECO:0000256" key="6">
    <source>
        <dbReference type="PIRSR" id="PIRSR001430-2"/>
    </source>
</evidence>
<dbReference type="Proteomes" id="UP000478505">
    <property type="component" value="Unassembled WGS sequence"/>
</dbReference>
<dbReference type="GO" id="GO:0160147">
    <property type="term" value="F:tRNA pseudouridine(38-40) synthase activity"/>
    <property type="evidence" value="ECO:0007669"/>
    <property type="project" value="UniProtKB-EC"/>
</dbReference>
<feature type="domain" description="Pseudouridine synthase I TruA alpha/beta" evidence="8">
    <location>
        <begin position="13"/>
        <end position="101"/>
    </location>
</feature>
<evidence type="ECO:0000313" key="9">
    <source>
        <dbReference type="EMBL" id="NEV94270.1"/>
    </source>
</evidence>
<protein>
    <recommendedName>
        <fullName evidence="4">tRNA pseudouridine synthase A</fullName>
        <ecNumber evidence="4">5.4.99.12</ecNumber>
    </recommendedName>
    <alternativeName>
        <fullName evidence="4">tRNA pseudouridine(38-40) synthase</fullName>
    </alternativeName>
    <alternativeName>
        <fullName evidence="4">tRNA pseudouridylate synthase I</fullName>
    </alternativeName>
    <alternativeName>
        <fullName evidence="4">tRNA-uridine isomerase I</fullName>
    </alternativeName>
</protein>
<dbReference type="InterPro" id="IPR020095">
    <property type="entry name" value="PsdUridine_synth_TruA_C"/>
</dbReference>
<dbReference type="RefSeq" id="WP_164004989.1">
    <property type="nucleotide sequence ID" value="NZ_JAAIKD010000004.1"/>
</dbReference>
<sequence>MQYKRFYYLIQLQYLGFRYHGWQKQPDVLTVEHMLSKTLNYILEGKRFKVIAAGRTDAMVSVNQTYAELFIYEDELDLDIFLELFNKNLPQDIKCLSIEETTADFNIIQHPKVKEYLYFFCTQEKMHPFCAPFMVNLQEDLDIELMKQGAALFEGEHDFYSFAFRPNPETQTQGKLDVCELSENSIYTANFFPELSYVLKVVGEGFKRQQIRLMMGALIDLGRHKYDLEELRAIIDGRNKIKLEHIAQASGLILNRVKLINP</sequence>
<evidence type="ECO:0000256" key="3">
    <source>
        <dbReference type="ARBA" id="ARBA00023235"/>
    </source>
</evidence>
<feature type="binding site" evidence="4 6">
    <location>
        <position position="116"/>
    </location>
    <ligand>
        <name>substrate</name>
    </ligand>
</feature>
<feature type="domain" description="Pseudouridine synthase I TruA alpha/beta" evidence="8">
    <location>
        <begin position="150"/>
        <end position="257"/>
    </location>
</feature>
<dbReference type="AlphaFoldDB" id="A0A6B3R3X4"/>
<reference evidence="9 10" key="1">
    <citation type="submission" date="2020-02" db="EMBL/GenBank/DDBJ databases">
        <title>Flavobacteriaceae Psychroflexus bacterium YR1-1, complete genome.</title>
        <authorList>
            <person name="Li Y."/>
            <person name="Wu S."/>
        </authorList>
    </citation>
    <scope>NUCLEOTIDE SEQUENCE [LARGE SCALE GENOMIC DNA]</scope>
    <source>
        <strain evidence="9 10">YR1-1</strain>
    </source>
</reference>
<keyword evidence="10" id="KW-1185">Reference proteome</keyword>
<dbReference type="Pfam" id="PF01416">
    <property type="entry name" value="PseudoU_synth_1"/>
    <property type="match status" value="2"/>
</dbReference>
<organism evidence="9 10">
    <name type="scientific">Psychroflexus aurantiacus</name>
    <dbReference type="NCBI Taxonomy" id="2709310"/>
    <lineage>
        <taxon>Bacteria</taxon>
        <taxon>Pseudomonadati</taxon>
        <taxon>Bacteroidota</taxon>
        <taxon>Flavobacteriia</taxon>
        <taxon>Flavobacteriales</taxon>
        <taxon>Flavobacteriaceae</taxon>
        <taxon>Psychroflexus</taxon>
    </lineage>
</organism>
<comment type="similarity">
    <text evidence="1 4 7">Belongs to the tRNA pseudouridine synthase TruA family.</text>
</comment>
<dbReference type="InterPro" id="IPR020094">
    <property type="entry name" value="TruA/RsuA/RluB/E/F_N"/>
</dbReference>
<dbReference type="Gene3D" id="3.30.70.660">
    <property type="entry name" value="Pseudouridine synthase I, catalytic domain, C-terminal subdomain"/>
    <property type="match status" value="1"/>
</dbReference>
<dbReference type="GO" id="GO:0003723">
    <property type="term" value="F:RNA binding"/>
    <property type="evidence" value="ECO:0007669"/>
    <property type="project" value="InterPro"/>
</dbReference>
<dbReference type="GO" id="GO:0031119">
    <property type="term" value="P:tRNA pseudouridine synthesis"/>
    <property type="evidence" value="ECO:0007669"/>
    <property type="project" value="UniProtKB-UniRule"/>
</dbReference>
<comment type="catalytic activity">
    <reaction evidence="4 7">
        <text>uridine(38/39/40) in tRNA = pseudouridine(38/39/40) in tRNA</text>
        <dbReference type="Rhea" id="RHEA:22376"/>
        <dbReference type="Rhea" id="RHEA-COMP:10085"/>
        <dbReference type="Rhea" id="RHEA-COMP:10087"/>
        <dbReference type="ChEBI" id="CHEBI:65314"/>
        <dbReference type="ChEBI" id="CHEBI:65315"/>
        <dbReference type="EC" id="5.4.99.12"/>
    </reaction>
</comment>
<dbReference type="EMBL" id="JAAIKD010000004">
    <property type="protein sequence ID" value="NEV94270.1"/>
    <property type="molecule type" value="Genomic_DNA"/>
</dbReference>
<dbReference type="HAMAP" id="MF_00171">
    <property type="entry name" value="TruA"/>
    <property type="match status" value="1"/>
</dbReference>
<comment type="function">
    <text evidence="4">Formation of pseudouridine at positions 38, 39 and 40 in the anticodon stem and loop of transfer RNAs.</text>
</comment>
<evidence type="ECO:0000256" key="5">
    <source>
        <dbReference type="PIRSR" id="PIRSR001430-1"/>
    </source>
</evidence>
<dbReference type="PANTHER" id="PTHR11142">
    <property type="entry name" value="PSEUDOURIDYLATE SYNTHASE"/>
    <property type="match status" value="1"/>
</dbReference>
<evidence type="ECO:0000256" key="2">
    <source>
        <dbReference type="ARBA" id="ARBA00022694"/>
    </source>
</evidence>
<dbReference type="InterPro" id="IPR001406">
    <property type="entry name" value="PsdUridine_synth_TruA"/>
</dbReference>
<dbReference type="PIRSF" id="PIRSF001430">
    <property type="entry name" value="tRNA_psdUrid_synth"/>
    <property type="match status" value="1"/>
</dbReference>
<comment type="subunit">
    <text evidence="4">Homodimer.</text>
</comment>
<keyword evidence="2 4" id="KW-0819">tRNA processing</keyword>
<gene>
    <name evidence="4" type="primary">truA</name>
    <name evidence="9" type="ORF">G3567_08955</name>
</gene>
<dbReference type="EC" id="5.4.99.12" evidence="4"/>